<name>A0ACD3Q9F1_LARCR</name>
<evidence type="ECO:0000313" key="1">
    <source>
        <dbReference type="EMBL" id="TMS03892.1"/>
    </source>
</evidence>
<evidence type="ECO:0000313" key="2">
    <source>
        <dbReference type="Proteomes" id="UP000793456"/>
    </source>
</evidence>
<sequence length="142" mass="15157">MISAGTATAQVVQQKIIQQQVVTACHLAPDPDASSTQPRPAARRHLRRRVPGSSSRLSHNKPPRVKLGRARAEPRLPPNPAEGAARDTNLQVRESSSELHLLPLDHSAAAHPTVAGSLIQLHPVGVEVVAASICCFEKLNVS</sequence>
<dbReference type="Proteomes" id="UP000793456">
    <property type="component" value="Chromosome XXII"/>
</dbReference>
<protein>
    <submittedName>
        <fullName evidence="1">Uncharacterized protein</fullName>
    </submittedName>
</protein>
<gene>
    <name evidence="1" type="ORF">E3U43_000781</name>
</gene>
<organism evidence="1 2">
    <name type="scientific">Larimichthys crocea</name>
    <name type="common">Large yellow croaker</name>
    <name type="synonym">Pseudosciaena crocea</name>
    <dbReference type="NCBI Taxonomy" id="215358"/>
    <lineage>
        <taxon>Eukaryota</taxon>
        <taxon>Metazoa</taxon>
        <taxon>Chordata</taxon>
        <taxon>Craniata</taxon>
        <taxon>Vertebrata</taxon>
        <taxon>Euteleostomi</taxon>
        <taxon>Actinopterygii</taxon>
        <taxon>Neopterygii</taxon>
        <taxon>Teleostei</taxon>
        <taxon>Neoteleostei</taxon>
        <taxon>Acanthomorphata</taxon>
        <taxon>Eupercaria</taxon>
        <taxon>Sciaenidae</taxon>
        <taxon>Larimichthys</taxon>
    </lineage>
</organism>
<accession>A0ACD3Q9F1</accession>
<proteinExistence type="predicted"/>
<reference evidence="1" key="1">
    <citation type="submission" date="2018-11" db="EMBL/GenBank/DDBJ databases">
        <title>The sequence and de novo assembly of Larimichthys crocea genome using PacBio and Hi-C technologies.</title>
        <authorList>
            <person name="Xu P."/>
            <person name="Chen B."/>
            <person name="Zhou Z."/>
            <person name="Ke Q."/>
            <person name="Wu Y."/>
            <person name="Bai H."/>
            <person name="Pu F."/>
        </authorList>
    </citation>
    <scope>NUCLEOTIDE SEQUENCE</scope>
    <source>
        <tissue evidence="1">Muscle</tissue>
    </source>
</reference>
<comment type="caution">
    <text evidence="1">The sequence shown here is derived from an EMBL/GenBank/DDBJ whole genome shotgun (WGS) entry which is preliminary data.</text>
</comment>
<dbReference type="EMBL" id="CM011695">
    <property type="protein sequence ID" value="TMS03892.1"/>
    <property type="molecule type" value="Genomic_DNA"/>
</dbReference>
<keyword evidence="2" id="KW-1185">Reference proteome</keyword>